<accession>A0A8X7UPS5</accession>
<dbReference type="GO" id="GO:0006886">
    <property type="term" value="P:intracellular protein transport"/>
    <property type="evidence" value="ECO:0007669"/>
    <property type="project" value="InterPro"/>
</dbReference>
<feature type="domain" description="Exocyst complex component EXOC6/Sec15 N-terminal" evidence="2">
    <location>
        <begin position="117"/>
        <end position="167"/>
    </location>
</feature>
<dbReference type="GO" id="GO:0016020">
    <property type="term" value="C:membrane"/>
    <property type="evidence" value="ECO:0007669"/>
    <property type="project" value="TreeGrafter"/>
</dbReference>
<dbReference type="PANTHER" id="PTHR12702">
    <property type="entry name" value="SEC15"/>
    <property type="match status" value="1"/>
</dbReference>
<organism evidence="3 4">
    <name type="scientific">Brassica carinata</name>
    <name type="common">Ethiopian mustard</name>
    <name type="synonym">Abyssinian cabbage</name>
    <dbReference type="NCBI Taxonomy" id="52824"/>
    <lineage>
        <taxon>Eukaryota</taxon>
        <taxon>Viridiplantae</taxon>
        <taxon>Streptophyta</taxon>
        <taxon>Embryophyta</taxon>
        <taxon>Tracheophyta</taxon>
        <taxon>Spermatophyta</taxon>
        <taxon>Magnoliopsida</taxon>
        <taxon>eudicotyledons</taxon>
        <taxon>Gunneridae</taxon>
        <taxon>Pentapetalae</taxon>
        <taxon>rosids</taxon>
        <taxon>malvids</taxon>
        <taxon>Brassicales</taxon>
        <taxon>Brassicaceae</taxon>
        <taxon>Brassiceae</taxon>
        <taxon>Brassica</taxon>
    </lineage>
</organism>
<reference evidence="3 4" key="1">
    <citation type="submission" date="2020-02" db="EMBL/GenBank/DDBJ databases">
        <authorList>
            <person name="Ma Q."/>
            <person name="Huang Y."/>
            <person name="Song X."/>
            <person name="Pei D."/>
        </authorList>
    </citation>
    <scope>NUCLEOTIDE SEQUENCE [LARGE SCALE GENOMIC DNA]</scope>
    <source>
        <strain evidence="3">Sxm20200214</strain>
        <tissue evidence="3">Leaf</tissue>
    </source>
</reference>
<dbReference type="GO" id="GO:0006893">
    <property type="term" value="P:Golgi to plasma membrane transport"/>
    <property type="evidence" value="ECO:0007669"/>
    <property type="project" value="TreeGrafter"/>
</dbReference>
<evidence type="ECO:0000313" key="4">
    <source>
        <dbReference type="Proteomes" id="UP000886595"/>
    </source>
</evidence>
<dbReference type="InterPro" id="IPR048359">
    <property type="entry name" value="EXOC6_Sec15_N"/>
</dbReference>
<dbReference type="EMBL" id="JAAMPC010000010">
    <property type="protein sequence ID" value="KAG2286364.1"/>
    <property type="molecule type" value="Genomic_DNA"/>
</dbReference>
<evidence type="ECO:0000313" key="3">
    <source>
        <dbReference type="EMBL" id="KAG2286364.1"/>
    </source>
</evidence>
<evidence type="ECO:0000256" key="1">
    <source>
        <dbReference type="SAM" id="MobiDB-lite"/>
    </source>
</evidence>
<feature type="region of interest" description="Disordered" evidence="1">
    <location>
        <begin position="58"/>
        <end position="80"/>
    </location>
</feature>
<sequence length="175" mass="19640">MKRRKHPHLLPSHRFYSDTLIVKQHSHTHQINSSVRIQNSSSSSLFFAVVYASPKIPKAMQSPKPRRKAGPTTTNGPDSAEKLDELLISSAICNNEDLGPFVRKTFGTGKPETLLHHLKFFARSKESEIEEVCKAHYQDFIHAVDDLKSLLSDVESLKSALSDSNSSSNPSRLRF</sequence>
<dbReference type="Pfam" id="PF20651">
    <property type="entry name" value="EXOC6_Sec15_N"/>
    <property type="match status" value="1"/>
</dbReference>
<comment type="caution">
    <text evidence="3">The sequence shown here is derived from an EMBL/GenBank/DDBJ whole genome shotgun (WGS) entry which is preliminary data.</text>
</comment>
<dbReference type="GO" id="GO:0000145">
    <property type="term" value="C:exocyst"/>
    <property type="evidence" value="ECO:0007669"/>
    <property type="project" value="TreeGrafter"/>
</dbReference>
<dbReference type="OrthoDB" id="1721721at2759"/>
<protein>
    <recommendedName>
        <fullName evidence="2">Exocyst complex component EXOC6/Sec15 N-terminal domain-containing protein</fullName>
    </recommendedName>
</protein>
<keyword evidence="4" id="KW-1185">Reference proteome</keyword>
<dbReference type="GO" id="GO:0090522">
    <property type="term" value="P:vesicle tethering involved in exocytosis"/>
    <property type="evidence" value="ECO:0007669"/>
    <property type="project" value="InterPro"/>
</dbReference>
<dbReference type="AlphaFoldDB" id="A0A8X7UPS5"/>
<gene>
    <name evidence="3" type="ORF">Bca52824_045968</name>
</gene>
<dbReference type="Proteomes" id="UP000886595">
    <property type="component" value="Unassembled WGS sequence"/>
</dbReference>
<dbReference type="PANTHER" id="PTHR12702:SF1">
    <property type="entry name" value="EXOCYST COMPLEX COMPONENT SEC15B"/>
    <property type="match status" value="1"/>
</dbReference>
<proteinExistence type="predicted"/>
<dbReference type="InterPro" id="IPR007225">
    <property type="entry name" value="EXOC6/Sec15"/>
</dbReference>
<name>A0A8X7UPS5_BRACI</name>
<evidence type="ECO:0000259" key="2">
    <source>
        <dbReference type="Pfam" id="PF20651"/>
    </source>
</evidence>